<gene>
    <name evidence="2" type="ORF">GCM10017668_24170</name>
</gene>
<evidence type="ECO:0000313" key="3">
    <source>
        <dbReference type="Proteomes" id="UP000516373"/>
    </source>
</evidence>
<feature type="signal peptide" evidence="1">
    <location>
        <begin position="1"/>
        <end position="27"/>
    </location>
</feature>
<keyword evidence="1" id="KW-0732">Signal</keyword>
<name>A0A7G1NG24_9ACTN</name>
<reference evidence="2 3" key="1">
    <citation type="journal article" date="2014" name="Int. J. Syst. Evol. Microbiol.">
        <title>Complete genome sequence of Corynebacterium casei LMG S-19264T (=DSM 44701T), isolated from a smear-ripened cheese.</title>
        <authorList>
            <consortium name="US DOE Joint Genome Institute (JGI-PGF)"/>
            <person name="Walter F."/>
            <person name="Albersmeier A."/>
            <person name="Kalinowski J."/>
            <person name="Ruckert C."/>
        </authorList>
    </citation>
    <scope>NUCLEOTIDE SEQUENCE [LARGE SCALE GENOMIC DNA]</scope>
    <source>
        <strain evidence="2 3">JCM 4255</strain>
    </source>
</reference>
<organism evidence="2 3">
    <name type="scientific">Streptomyces tuirus</name>
    <dbReference type="NCBI Taxonomy" id="68278"/>
    <lineage>
        <taxon>Bacteria</taxon>
        <taxon>Bacillati</taxon>
        <taxon>Actinomycetota</taxon>
        <taxon>Actinomycetes</taxon>
        <taxon>Kitasatosporales</taxon>
        <taxon>Streptomycetaceae</taxon>
        <taxon>Streptomyces</taxon>
    </lineage>
</organism>
<evidence type="ECO:0000313" key="2">
    <source>
        <dbReference type="EMBL" id="BCL20574.1"/>
    </source>
</evidence>
<protein>
    <recommendedName>
        <fullName evidence="4">Chaplin domain-containing protein</fullName>
    </recommendedName>
</protein>
<dbReference type="Proteomes" id="UP000516373">
    <property type="component" value="Chromosome"/>
</dbReference>
<accession>A0A7G1NG24</accession>
<evidence type="ECO:0008006" key="4">
    <source>
        <dbReference type="Google" id="ProtNLM"/>
    </source>
</evidence>
<proteinExistence type="predicted"/>
<evidence type="ECO:0000256" key="1">
    <source>
        <dbReference type="SAM" id="SignalP"/>
    </source>
</evidence>
<feature type="chain" id="PRO_5029009135" description="Chaplin domain-containing protein" evidence="1">
    <location>
        <begin position="28"/>
        <end position="69"/>
    </location>
</feature>
<dbReference type="AlphaFoldDB" id="A0A7G1NG24"/>
<dbReference type="RefSeq" id="WP_353784449.1">
    <property type="nucleotide sequence ID" value="NZ_JBEUPB010000005.1"/>
</dbReference>
<dbReference type="EMBL" id="AP023439">
    <property type="protein sequence ID" value="BCL20574.1"/>
    <property type="molecule type" value="Genomic_DNA"/>
</dbReference>
<dbReference type="KEGG" id="stui:GCM10017668_24170"/>
<sequence length="69" mass="7222">MTHMKRTATVLSSLALSVAVLGGTATAADTDLLPEAADQSTSRECDEHDSLGLTLLGIPLLGFFFPDQC</sequence>